<keyword evidence="2" id="KW-0132">Cell division</keyword>
<keyword evidence="5" id="KW-0133">Cell shape</keyword>
<feature type="domain" description="Mur ligase N-terminal catalytic" evidence="9">
    <location>
        <begin position="24"/>
        <end position="118"/>
    </location>
</feature>
<keyword evidence="8" id="KW-0961">Cell wall biogenesis/degradation</keyword>
<dbReference type="InterPro" id="IPR004101">
    <property type="entry name" value="Mur_ligase_C"/>
</dbReference>
<dbReference type="Proteomes" id="UP000598996">
    <property type="component" value="Unassembled WGS sequence"/>
</dbReference>
<protein>
    <submittedName>
        <fullName evidence="12">UDP-N-acetylmuramoyl-L-alanine--D-glutamate ligase</fullName>
    </submittedName>
</protein>
<evidence type="ECO:0000313" key="13">
    <source>
        <dbReference type="Proteomes" id="UP000598996"/>
    </source>
</evidence>
<dbReference type="SUPFAM" id="SSF51984">
    <property type="entry name" value="MurCD N-terminal domain"/>
    <property type="match status" value="1"/>
</dbReference>
<gene>
    <name evidence="12" type="ORF">JKJ07_44445</name>
</gene>
<dbReference type="Gene3D" id="3.40.1190.10">
    <property type="entry name" value="Mur-like, catalytic domain"/>
    <property type="match status" value="1"/>
</dbReference>
<reference evidence="12 13" key="1">
    <citation type="submission" date="2021-01" db="EMBL/GenBank/DDBJ databases">
        <title>Actinoplanes sp. nov. LDG1-01 isolated from lichen.</title>
        <authorList>
            <person name="Saeng-In P."/>
            <person name="Phongsopitanun W."/>
            <person name="Kanchanasin P."/>
            <person name="Yuki M."/>
            <person name="Kudo T."/>
            <person name="Ohkuma M."/>
            <person name="Tanasupawat S."/>
        </authorList>
    </citation>
    <scope>NUCLEOTIDE SEQUENCE [LARGE SCALE GENOMIC DNA]</scope>
    <source>
        <strain evidence="12 13">LDG1-01</strain>
    </source>
</reference>
<keyword evidence="3" id="KW-0547">Nucleotide-binding</keyword>
<evidence type="ECO:0000256" key="8">
    <source>
        <dbReference type="ARBA" id="ARBA00023316"/>
    </source>
</evidence>
<dbReference type="InterPro" id="IPR050061">
    <property type="entry name" value="MurCDEF_pg_biosynth"/>
</dbReference>
<evidence type="ECO:0000313" key="12">
    <source>
        <dbReference type="EMBL" id="MBL7261359.1"/>
    </source>
</evidence>
<evidence type="ECO:0000256" key="4">
    <source>
        <dbReference type="ARBA" id="ARBA00022840"/>
    </source>
</evidence>
<dbReference type="Gene3D" id="3.40.50.720">
    <property type="entry name" value="NAD(P)-binding Rossmann-like Domain"/>
    <property type="match status" value="1"/>
</dbReference>
<comment type="caution">
    <text evidence="12">The sequence shown here is derived from an EMBL/GenBank/DDBJ whole genome shotgun (WGS) entry which is preliminary data.</text>
</comment>
<sequence length="479" mass="48537">MGDTVTANPTLNAYAGPIDLSRPHFVGVGGSAMSGLAQLCAARGSDVSGTDAVDSPRLSALREAGCSVKVGHDAAAIDGASCVIYTSVAGEAPETAAARQRGIPVVHRMQVVQHLAHGRELVAVAGTHGKSTTTGMLVAALRQLGQDPSFLVGADLTEPGTGTHSGGGDLFVAEADESDRAFHFLTPAAAVVTTIAFDHPENYTGLDDHIDAYLRFASGIRAVGVLVVNADDQGCRDLTRRVRVLRPDLRVVTFGRSATAAVRLENISRQGWSSQVTVAVADAGRCVIRLASPSAQHAQDAVAALALLVALGHPPVSAAEAVSAFAGVRRRFTRVGQMAGVTVIDCHADHHNEIAADLSSARAVAGDGRVIAVVQPSGYARVQVFGADIGAALAAGADCTIMLDVAGAAPIAGVTRSIVGDAVIMAGASVRFATHEQVPALVSAMAGPGDVVVLLGVGNVGTLAAPIIAAVGATVEVPV</sequence>
<dbReference type="InterPro" id="IPR013221">
    <property type="entry name" value="Mur_ligase_cen"/>
</dbReference>
<dbReference type="InterPro" id="IPR036565">
    <property type="entry name" value="Mur-like_cat_sf"/>
</dbReference>
<dbReference type="EMBL" id="JAENHO010000018">
    <property type="protein sequence ID" value="MBL7261359.1"/>
    <property type="molecule type" value="Genomic_DNA"/>
</dbReference>
<keyword evidence="6" id="KW-0573">Peptidoglycan synthesis</keyword>
<dbReference type="Pfam" id="PF02875">
    <property type="entry name" value="Mur_ligase_C"/>
    <property type="match status" value="1"/>
</dbReference>
<evidence type="ECO:0000256" key="6">
    <source>
        <dbReference type="ARBA" id="ARBA00022984"/>
    </source>
</evidence>
<dbReference type="SUPFAM" id="SSF53244">
    <property type="entry name" value="MurD-like peptide ligases, peptide-binding domain"/>
    <property type="match status" value="1"/>
</dbReference>
<evidence type="ECO:0000256" key="2">
    <source>
        <dbReference type="ARBA" id="ARBA00022618"/>
    </source>
</evidence>
<dbReference type="RefSeq" id="WP_202998114.1">
    <property type="nucleotide sequence ID" value="NZ_JAENHO010000018.1"/>
</dbReference>
<evidence type="ECO:0000256" key="5">
    <source>
        <dbReference type="ARBA" id="ARBA00022960"/>
    </source>
</evidence>
<keyword evidence="1 12" id="KW-0436">Ligase</keyword>
<organism evidence="12 13">
    <name type="scientific">Paractinoplanes lichenicola</name>
    <dbReference type="NCBI Taxonomy" id="2802976"/>
    <lineage>
        <taxon>Bacteria</taxon>
        <taxon>Bacillati</taxon>
        <taxon>Actinomycetota</taxon>
        <taxon>Actinomycetes</taxon>
        <taxon>Micromonosporales</taxon>
        <taxon>Micromonosporaceae</taxon>
        <taxon>Paractinoplanes</taxon>
    </lineage>
</organism>
<evidence type="ECO:0000259" key="10">
    <source>
        <dbReference type="Pfam" id="PF02875"/>
    </source>
</evidence>
<evidence type="ECO:0000256" key="3">
    <source>
        <dbReference type="ARBA" id="ARBA00022741"/>
    </source>
</evidence>
<dbReference type="InterPro" id="IPR000713">
    <property type="entry name" value="Mur_ligase_N"/>
</dbReference>
<dbReference type="PANTHER" id="PTHR43445:SF3">
    <property type="entry name" value="UDP-N-ACETYLMURAMATE--L-ALANINE LIGASE"/>
    <property type="match status" value="1"/>
</dbReference>
<name>A0ABS1W3Q8_9ACTN</name>
<keyword evidence="7" id="KW-0131">Cell cycle</keyword>
<feature type="domain" description="Mur ligase central" evidence="11">
    <location>
        <begin position="124"/>
        <end position="307"/>
    </location>
</feature>
<dbReference type="InterPro" id="IPR036615">
    <property type="entry name" value="Mur_ligase_C_dom_sf"/>
</dbReference>
<evidence type="ECO:0000259" key="11">
    <source>
        <dbReference type="Pfam" id="PF08245"/>
    </source>
</evidence>
<evidence type="ECO:0000256" key="1">
    <source>
        <dbReference type="ARBA" id="ARBA00022598"/>
    </source>
</evidence>
<dbReference type="PANTHER" id="PTHR43445">
    <property type="entry name" value="UDP-N-ACETYLMURAMATE--L-ALANINE LIGASE-RELATED"/>
    <property type="match status" value="1"/>
</dbReference>
<evidence type="ECO:0000256" key="7">
    <source>
        <dbReference type="ARBA" id="ARBA00023306"/>
    </source>
</evidence>
<accession>A0ABS1W3Q8</accession>
<dbReference type="Pfam" id="PF08245">
    <property type="entry name" value="Mur_ligase_M"/>
    <property type="match status" value="1"/>
</dbReference>
<dbReference type="Pfam" id="PF01225">
    <property type="entry name" value="Mur_ligase"/>
    <property type="match status" value="1"/>
</dbReference>
<dbReference type="Gene3D" id="3.90.190.20">
    <property type="entry name" value="Mur ligase, C-terminal domain"/>
    <property type="match status" value="1"/>
</dbReference>
<feature type="domain" description="Mur ligase C-terminal" evidence="10">
    <location>
        <begin position="330"/>
        <end position="457"/>
    </location>
</feature>
<evidence type="ECO:0000259" key="9">
    <source>
        <dbReference type="Pfam" id="PF01225"/>
    </source>
</evidence>
<dbReference type="SUPFAM" id="SSF53623">
    <property type="entry name" value="MurD-like peptide ligases, catalytic domain"/>
    <property type="match status" value="1"/>
</dbReference>
<proteinExistence type="predicted"/>
<keyword evidence="13" id="KW-1185">Reference proteome</keyword>
<dbReference type="GO" id="GO:0016874">
    <property type="term" value="F:ligase activity"/>
    <property type="evidence" value="ECO:0007669"/>
    <property type="project" value="UniProtKB-KW"/>
</dbReference>
<keyword evidence="4" id="KW-0067">ATP-binding</keyword>